<protein>
    <submittedName>
        <fullName evidence="2">Uncharacterized protein</fullName>
    </submittedName>
</protein>
<name>A0A9Q1KDT4_9CARY</name>
<evidence type="ECO:0000313" key="3">
    <source>
        <dbReference type="Proteomes" id="UP001153076"/>
    </source>
</evidence>
<dbReference type="Proteomes" id="UP001153076">
    <property type="component" value="Unassembled WGS sequence"/>
</dbReference>
<evidence type="ECO:0000313" key="2">
    <source>
        <dbReference type="EMBL" id="KAJ8441115.1"/>
    </source>
</evidence>
<accession>A0A9Q1KDT4</accession>
<organism evidence="2 3">
    <name type="scientific">Carnegiea gigantea</name>
    <dbReference type="NCBI Taxonomy" id="171969"/>
    <lineage>
        <taxon>Eukaryota</taxon>
        <taxon>Viridiplantae</taxon>
        <taxon>Streptophyta</taxon>
        <taxon>Embryophyta</taxon>
        <taxon>Tracheophyta</taxon>
        <taxon>Spermatophyta</taxon>
        <taxon>Magnoliopsida</taxon>
        <taxon>eudicotyledons</taxon>
        <taxon>Gunneridae</taxon>
        <taxon>Pentapetalae</taxon>
        <taxon>Caryophyllales</taxon>
        <taxon>Cactineae</taxon>
        <taxon>Cactaceae</taxon>
        <taxon>Cactoideae</taxon>
        <taxon>Echinocereeae</taxon>
        <taxon>Carnegiea</taxon>
    </lineage>
</organism>
<dbReference type="AlphaFoldDB" id="A0A9Q1KDT4"/>
<dbReference type="EMBL" id="JAKOGI010000175">
    <property type="protein sequence ID" value="KAJ8441115.1"/>
    <property type="molecule type" value="Genomic_DNA"/>
</dbReference>
<keyword evidence="3" id="KW-1185">Reference proteome</keyword>
<gene>
    <name evidence="2" type="ORF">Cgig2_006944</name>
</gene>
<comment type="caution">
    <text evidence="2">The sequence shown here is derived from an EMBL/GenBank/DDBJ whole genome shotgun (WGS) entry which is preliminary data.</text>
</comment>
<sequence>MLHYVEDVDGMAGYAWAEAVWQVLVETMEDTQRKLANGLLSEVQLNGFCLLIQMCRGQIESVMCVYVISVLYPREHEMQHSVVQQFMATDAYGYYVDDGEGWLSGDEPLRRAREAYTSKIEMQQLEEQLMELKSRLTTYEKKEAQDEEVGRVEEELQTAGQSSVKGSCIGVPGNNCGGKLVGDMVGSGIPKQTHDGEEDAVYEFTPEVCSEEGRRRASNIVTQMKFKPRLWKASVACTSPYTNPLHQSKGPKRARRCLTVGKKAIRGTTEKVGMIPTVGDIIQNDATTDCRDECGI</sequence>
<keyword evidence="1" id="KW-0175">Coiled coil</keyword>
<feature type="coiled-coil region" evidence="1">
    <location>
        <begin position="115"/>
        <end position="142"/>
    </location>
</feature>
<dbReference type="OrthoDB" id="723791at2759"/>
<reference evidence="2" key="1">
    <citation type="submission" date="2022-04" db="EMBL/GenBank/DDBJ databases">
        <title>Carnegiea gigantea Genome sequencing and assembly v2.</title>
        <authorList>
            <person name="Copetti D."/>
            <person name="Sanderson M.J."/>
            <person name="Burquez A."/>
            <person name="Wojciechowski M.F."/>
        </authorList>
    </citation>
    <scope>NUCLEOTIDE SEQUENCE</scope>
    <source>
        <strain evidence="2">SGP5-SGP5p</strain>
        <tissue evidence="2">Aerial part</tissue>
    </source>
</reference>
<evidence type="ECO:0000256" key="1">
    <source>
        <dbReference type="SAM" id="Coils"/>
    </source>
</evidence>
<proteinExistence type="predicted"/>